<evidence type="ECO:0000313" key="13">
    <source>
        <dbReference type="Proteomes" id="UP000549797"/>
    </source>
</evidence>
<proteinExistence type="predicted"/>
<protein>
    <submittedName>
        <fullName evidence="6">Uncharacterized protein</fullName>
    </submittedName>
</protein>
<dbReference type="Proteomes" id="UP000559282">
    <property type="component" value="Unassembled WGS sequence"/>
</dbReference>
<dbReference type="EMBL" id="JACATH010000003">
    <property type="protein sequence ID" value="NWJ57066.1"/>
    <property type="molecule type" value="Genomic_DNA"/>
</dbReference>
<evidence type="ECO:0000313" key="5">
    <source>
        <dbReference type="EMBL" id="NWJ84502.1"/>
    </source>
</evidence>
<accession>A0A7K4NJ41</accession>
<reference evidence="6" key="2">
    <citation type="submission" date="2020-06" db="EMBL/GenBank/DDBJ databases">
        <authorList>
            <person name="Wang Y."/>
        </authorList>
    </citation>
    <scope>NUCLEOTIDE SEQUENCE</scope>
    <source>
        <strain evidence="3">C4</strain>
        <strain evidence="8">D1a</strain>
        <strain evidence="1">L14</strain>
        <strain evidence="4">L15a</strain>
        <strain evidence="9">L19a</strain>
        <strain evidence="7">T1C4</strain>
        <strain evidence="2">T1L11</strain>
        <strain evidence="6">T1L9</strain>
        <strain evidence="5">T3L1</strain>
    </source>
</reference>
<dbReference type="EMBL" id="JACATG010000009">
    <property type="protein sequence ID" value="NWK14216.1"/>
    <property type="molecule type" value="Genomic_DNA"/>
</dbReference>
<dbReference type="EMBL" id="JACATF010000004">
    <property type="protein sequence ID" value="NWK07163.1"/>
    <property type="molecule type" value="Genomic_DNA"/>
</dbReference>
<evidence type="ECO:0000313" key="15">
    <source>
        <dbReference type="Proteomes" id="UP000563820"/>
    </source>
</evidence>
<evidence type="ECO:0000313" key="12">
    <source>
        <dbReference type="Proteomes" id="UP000547822"/>
    </source>
</evidence>
<evidence type="ECO:0000313" key="8">
    <source>
        <dbReference type="EMBL" id="NWK09319.1"/>
    </source>
</evidence>
<dbReference type="Proteomes" id="UP000575480">
    <property type="component" value="Unassembled WGS sequence"/>
</dbReference>
<evidence type="ECO:0000313" key="11">
    <source>
        <dbReference type="Proteomes" id="UP000535457"/>
    </source>
</evidence>
<evidence type="ECO:0000313" key="2">
    <source>
        <dbReference type="EMBL" id="NWJ28911.1"/>
    </source>
</evidence>
<evidence type="ECO:0000313" key="10">
    <source>
        <dbReference type="Proteomes" id="UP000520052"/>
    </source>
</evidence>
<dbReference type="EMBL" id="JACATK010000004">
    <property type="protein sequence ID" value="NWJ29578.1"/>
    <property type="molecule type" value="Genomic_DNA"/>
</dbReference>
<gene>
    <name evidence="6" type="ORF">HX840_04975</name>
    <name evidence="7" type="ORF">HX847_01875</name>
    <name evidence="2" type="ORF">HX848_05965</name>
    <name evidence="3" type="ORF">HX850_01475</name>
    <name evidence="8" type="ORF">HX852_06015</name>
    <name evidence="9" type="ORF">HX853_06245</name>
    <name evidence="5" type="ORF">HX854_07250</name>
    <name evidence="4" type="ORF">HX858_04845</name>
    <name evidence="1" type="ORF">HX860_03680</name>
</gene>
<dbReference type="EMBL" id="JACATE010000009">
    <property type="protein sequence ID" value="NWJ28911.1"/>
    <property type="molecule type" value="Genomic_DNA"/>
</dbReference>
<dbReference type="GO" id="GO:0003676">
    <property type="term" value="F:nucleic acid binding"/>
    <property type="evidence" value="ECO:0007669"/>
    <property type="project" value="InterPro"/>
</dbReference>
<dbReference type="EMBL" id="JACATJ010000010">
    <property type="protein sequence ID" value="NWK09319.1"/>
    <property type="molecule type" value="Genomic_DNA"/>
</dbReference>
<organism evidence="6 12">
    <name type="scientific">Marine Group I thaumarchaeote</name>
    <dbReference type="NCBI Taxonomy" id="2511932"/>
    <lineage>
        <taxon>Archaea</taxon>
        <taxon>Nitrososphaerota</taxon>
        <taxon>Marine Group I</taxon>
    </lineage>
</organism>
<evidence type="ECO:0000313" key="1">
    <source>
        <dbReference type="EMBL" id="NWJ20155.1"/>
    </source>
</evidence>
<evidence type="ECO:0000313" key="3">
    <source>
        <dbReference type="EMBL" id="NWJ29578.1"/>
    </source>
</evidence>
<evidence type="ECO:0000313" key="18">
    <source>
        <dbReference type="Proteomes" id="UP000587702"/>
    </source>
</evidence>
<name>A0A7K4NJ41_9ARCH</name>
<dbReference type="EMBL" id="JACATI010000003">
    <property type="protein sequence ID" value="NWJ20155.1"/>
    <property type="molecule type" value="Genomic_DNA"/>
</dbReference>
<evidence type="ECO:0000313" key="6">
    <source>
        <dbReference type="EMBL" id="NWK01239.1"/>
    </source>
</evidence>
<sequence>MCHVFYSDGNAKKISWVIQTRDSTVEQNRDHAEIYKDKVTNLQSKYIALHVGLFWGVGAFIIKNENSVKIKLDEKIMYDHFTSNLKIEDKFIEKRIQFIKQLIEQRKLKIEFQMIDTDKNLARKSINAKELKTKNE</sequence>
<evidence type="ECO:0000313" key="4">
    <source>
        <dbReference type="EMBL" id="NWJ57066.1"/>
    </source>
</evidence>
<evidence type="ECO:0000313" key="17">
    <source>
        <dbReference type="Proteomes" id="UP000575480"/>
    </source>
</evidence>
<reference evidence="10 11" key="1">
    <citation type="journal article" date="2019" name="Environ. Microbiol.">
        <title>Genomics insights into ecotype formation of ammonia-oxidizing archaea in the deep ocean.</title>
        <authorList>
            <person name="Wang Y."/>
            <person name="Huang J.M."/>
            <person name="Cui G.J."/>
            <person name="Nunoura T."/>
            <person name="Takaki Y."/>
            <person name="Li W.L."/>
            <person name="Li J."/>
            <person name="Gao Z.M."/>
            <person name="Takai K."/>
            <person name="Zhang A.Q."/>
            <person name="Stepanauskas R."/>
        </authorList>
    </citation>
    <scope>NUCLEOTIDE SEQUENCE [LARGE SCALE GENOMIC DNA]</scope>
    <source>
        <strain evidence="3 16">C4</strain>
        <strain evidence="8 13">D1a</strain>
        <strain evidence="1 18">L14</strain>
        <strain evidence="4 17">L15a</strain>
        <strain evidence="9 11">L19a</strain>
        <strain evidence="7 14">T1C4</strain>
        <strain evidence="2 15">T1L11</strain>
        <strain evidence="6 12">T1L9</strain>
        <strain evidence="5 10">T3L1</strain>
    </source>
</reference>
<dbReference type="Gene3D" id="3.30.420.10">
    <property type="entry name" value="Ribonuclease H-like superfamily/Ribonuclease H"/>
    <property type="match status" value="1"/>
</dbReference>
<evidence type="ECO:0000313" key="7">
    <source>
        <dbReference type="EMBL" id="NWK07163.1"/>
    </source>
</evidence>
<evidence type="ECO:0000313" key="14">
    <source>
        <dbReference type="Proteomes" id="UP000559282"/>
    </source>
</evidence>
<dbReference type="EMBL" id="JACATD010000005">
    <property type="protein sequence ID" value="NWK01239.1"/>
    <property type="molecule type" value="Genomic_DNA"/>
</dbReference>
<dbReference type="Proteomes" id="UP000587702">
    <property type="component" value="Unassembled WGS sequence"/>
</dbReference>
<dbReference type="Proteomes" id="UP000547822">
    <property type="component" value="Unassembled WGS sequence"/>
</dbReference>
<evidence type="ECO:0000313" key="16">
    <source>
        <dbReference type="Proteomes" id="UP000568446"/>
    </source>
</evidence>
<dbReference type="EMBL" id="JACATC010000009">
    <property type="protein sequence ID" value="NWJ84502.1"/>
    <property type="molecule type" value="Genomic_DNA"/>
</dbReference>
<dbReference type="Proteomes" id="UP000535457">
    <property type="component" value="Unassembled WGS sequence"/>
</dbReference>
<dbReference type="Proteomes" id="UP000568446">
    <property type="component" value="Unassembled WGS sequence"/>
</dbReference>
<dbReference type="Proteomes" id="UP000520052">
    <property type="component" value="Unassembled WGS sequence"/>
</dbReference>
<dbReference type="Proteomes" id="UP000563820">
    <property type="component" value="Unassembled WGS sequence"/>
</dbReference>
<comment type="caution">
    <text evidence="6">The sequence shown here is derived from an EMBL/GenBank/DDBJ whole genome shotgun (WGS) entry which is preliminary data.</text>
</comment>
<dbReference type="AlphaFoldDB" id="A0A7K4NJ41"/>
<dbReference type="Proteomes" id="UP000549797">
    <property type="component" value="Unassembled WGS sequence"/>
</dbReference>
<dbReference type="InterPro" id="IPR036397">
    <property type="entry name" value="RNaseH_sf"/>
</dbReference>
<evidence type="ECO:0000313" key="9">
    <source>
        <dbReference type="EMBL" id="NWK14216.1"/>
    </source>
</evidence>